<sequence>MLNLLLPPVFEIVFGIVAQICKQSVIPLSPASMRESPSPSQQLFILFLVCVPSLGLHRQNSVDGLGWRLTLQAGLCDVHLSCNGNAFVSCIRACLASSLHSLLHP</sequence>
<dbReference type="AlphaFoldDB" id="A0AAE0ZNR0"/>
<reference evidence="1" key="1">
    <citation type="journal article" date="2023" name="G3 (Bethesda)">
        <title>A reference genome for the long-term kleptoplast-retaining sea slug Elysia crispata morphotype clarki.</title>
        <authorList>
            <person name="Eastman K.E."/>
            <person name="Pendleton A.L."/>
            <person name="Shaikh M.A."/>
            <person name="Suttiyut T."/>
            <person name="Ogas R."/>
            <person name="Tomko P."/>
            <person name="Gavelis G."/>
            <person name="Widhalm J.R."/>
            <person name="Wisecaver J.H."/>
        </authorList>
    </citation>
    <scope>NUCLEOTIDE SEQUENCE</scope>
    <source>
        <strain evidence="1">ECLA1</strain>
    </source>
</reference>
<gene>
    <name evidence="1" type="ORF">RRG08_017100</name>
</gene>
<protein>
    <submittedName>
        <fullName evidence="1">Uncharacterized protein</fullName>
    </submittedName>
</protein>
<keyword evidence="2" id="KW-1185">Reference proteome</keyword>
<organism evidence="1 2">
    <name type="scientific">Elysia crispata</name>
    <name type="common">lettuce slug</name>
    <dbReference type="NCBI Taxonomy" id="231223"/>
    <lineage>
        <taxon>Eukaryota</taxon>
        <taxon>Metazoa</taxon>
        <taxon>Spiralia</taxon>
        <taxon>Lophotrochozoa</taxon>
        <taxon>Mollusca</taxon>
        <taxon>Gastropoda</taxon>
        <taxon>Heterobranchia</taxon>
        <taxon>Euthyneura</taxon>
        <taxon>Panpulmonata</taxon>
        <taxon>Sacoglossa</taxon>
        <taxon>Placobranchoidea</taxon>
        <taxon>Plakobranchidae</taxon>
        <taxon>Elysia</taxon>
    </lineage>
</organism>
<dbReference type="Proteomes" id="UP001283361">
    <property type="component" value="Unassembled WGS sequence"/>
</dbReference>
<evidence type="ECO:0000313" key="2">
    <source>
        <dbReference type="Proteomes" id="UP001283361"/>
    </source>
</evidence>
<comment type="caution">
    <text evidence="1">The sequence shown here is derived from an EMBL/GenBank/DDBJ whole genome shotgun (WGS) entry which is preliminary data.</text>
</comment>
<proteinExistence type="predicted"/>
<dbReference type="EMBL" id="JAWDGP010003618">
    <property type="protein sequence ID" value="KAK3772563.1"/>
    <property type="molecule type" value="Genomic_DNA"/>
</dbReference>
<name>A0AAE0ZNR0_9GAST</name>
<accession>A0AAE0ZNR0</accession>
<evidence type="ECO:0000313" key="1">
    <source>
        <dbReference type="EMBL" id="KAK3772563.1"/>
    </source>
</evidence>